<dbReference type="Proteomes" id="UP000002872">
    <property type="component" value="Unassembled WGS sequence"/>
</dbReference>
<evidence type="ECO:0000256" key="3">
    <source>
        <dbReference type="SAM" id="Phobius"/>
    </source>
</evidence>
<dbReference type="InterPro" id="IPR036770">
    <property type="entry name" value="Ankyrin_rpt-contain_sf"/>
</dbReference>
<protein>
    <submittedName>
        <fullName evidence="4">Uncharacterized protein</fullName>
    </submittedName>
</protein>
<dbReference type="STRING" id="935791.I3EHN0"/>
<evidence type="ECO:0000256" key="2">
    <source>
        <dbReference type="SAM" id="Coils"/>
    </source>
</evidence>
<proteinExistence type="predicted"/>
<dbReference type="OrthoDB" id="194358at2759"/>
<dbReference type="InParanoid" id="I3EHN0"/>
<evidence type="ECO:0000313" key="4">
    <source>
        <dbReference type="EMBL" id="EIJ88727.1"/>
    </source>
</evidence>
<dbReference type="PROSITE" id="PS50088">
    <property type="entry name" value="ANK_REPEAT"/>
    <property type="match status" value="1"/>
</dbReference>
<organism evidence="4 5">
    <name type="scientific">Nematocida parisii (strain ERTm3)</name>
    <name type="common">Nematode killer fungus</name>
    <dbReference type="NCBI Taxonomy" id="935791"/>
    <lineage>
        <taxon>Eukaryota</taxon>
        <taxon>Fungi</taxon>
        <taxon>Fungi incertae sedis</taxon>
        <taxon>Microsporidia</taxon>
        <taxon>Nematocida</taxon>
    </lineage>
</organism>
<dbReference type="HOGENOM" id="CLU_593246_0_0_1"/>
<feature type="transmembrane region" description="Helical" evidence="3">
    <location>
        <begin position="142"/>
        <end position="162"/>
    </location>
</feature>
<dbReference type="EMBL" id="GL870878">
    <property type="protein sequence ID" value="EIJ88727.1"/>
    <property type="molecule type" value="Genomic_DNA"/>
</dbReference>
<keyword evidence="3" id="KW-0812">Transmembrane</keyword>
<evidence type="ECO:0000313" key="5">
    <source>
        <dbReference type="Proteomes" id="UP000002872"/>
    </source>
</evidence>
<dbReference type="OMA" id="RTIDYHE"/>
<dbReference type="Pfam" id="PF12796">
    <property type="entry name" value="Ank_2"/>
    <property type="match status" value="1"/>
</dbReference>
<dbReference type="Gene3D" id="1.25.40.20">
    <property type="entry name" value="Ankyrin repeat-containing domain"/>
    <property type="match status" value="1"/>
</dbReference>
<sequence length="461" mass="52881">MHKPYAEFIERDSSMSLQRTIYMALQSLTEKAIKDGLFKTSKTDISMRSIYNKLFPSIHNSSDFIEAHRLRLYIQDGMEKEALEQLRKIKHFDDKTIFFLLNQSFLTAMVNKMTSVIEAFFLKGFPRSVNARIFGSRHNIAFPTYFLLALAVQNLAIIMLCFKRTIDYHETWHGLGPVHLAAVNSDIRVLDMVLTYGGSPMEFTTTLQYCLLNNLFKKQDIEFNAPGRPIYPVDLAAASNNWGCFLLLMNRFPKCAVYSQHLLHILNSLEMIIKAINIGARIEIPLADNSTILHTKVYHNRPELVSFYIALNLPINAVNNAGATPLNLALELGYKEVAWVLLMNGAKLCEETKGHPFIEEVEKGWAPPYSLQEKIEYCKHAAAHVEMIEYKLKSRFSIRRILTREKSTLEESLSRLNLKIQRVEESARSAFKQLPKEELYEKFAQVVSKNNTKPPADGFKF</sequence>
<feature type="coiled-coil region" evidence="2">
    <location>
        <begin position="399"/>
        <end position="433"/>
    </location>
</feature>
<keyword evidence="1" id="KW-0040">ANK repeat</keyword>
<dbReference type="PROSITE" id="PS50297">
    <property type="entry name" value="ANK_REP_REGION"/>
    <property type="match status" value="1"/>
</dbReference>
<keyword evidence="2" id="KW-0175">Coiled coil</keyword>
<reference evidence="4" key="1">
    <citation type="submission" date="2011-01" db="EMBL/GenBank/DDBJ databases">
        <title>The Genome Sequence of Nematocida parisii strain ERTm3.</title>
        <authorList>
            <consortium name="The Broad Institute Genome Sequencing Platform"/>
            <consortium name="The Broad Institute Genome Sequencing Center for Infectious Disease"/>
            <person name="Cuomo C."/>
            <person name="Troemel E."/>
            <person name="Young S.K."/>
            <person name="Zeng Q."/>
            <person name="Gargeya S."/>
            <person name="Fitzgerald M."/>
            <person name="Haas B."/>
            <person name="Abouelleil A."/>
            <person name="Alvarado L."/>
            <person name="Arachchi H.M."/>
            <person name="Berlin A."/>
            <person name="Chapman S.B."/>
            <person name="Gearin G."/>
            <person name="Goldberg J."/>
            <person name="Griggs A."/>
            <person name="Gujja S."/>
            <person name="Hansen M."/>
            <person name="Heiman D."/>
            <person name="Howarth C."/>
            <person name="Larimer J."/>
            <person name="Lui A."/>
            <person name="MacDonald P.J.P."/>
            <person name="McCowen C."/>
            <person name="Montmayeur A."/>
            <person name="Murphy C."/>
            <person name="Neiman D."/>
            <person name="Pearson M."/>
            <person name="Priest M."/>
            <person name="Roberts A."/>
            <person name="Saif S."/>
            <person name="Shea T."/>
            <person name="Sisk P."/>
            <person name="Stolte C."/>
            <person name="Sykes S."/>
            <person name="Wortman J."/>
            <person name="Nusbaum C."/>
            <person name="Birren B."/>
        </authorList>
    </citation>
    <scope>NUCLEOTIDE SEQUENCE</scope>
    <source>
        <strain evidence="4">ERTm3</strain>
    </source>
</reference>
<keyword evidence="3" id="KW-1133">Transmembrane helix</keyword>
<accession>I3EHN0</accession>
<dbReference type="AlphaFoldDB" id="I3EHN0"/>
<keyword evidence="3" id="KW-0472">Membrane</keyword>
<keyword evidence="5" id="KW-1185">Reference proteome</keyword>
<gene>
    <name evidence="4" type="ORF">NEQG_01417</name>
</gene>
<name>I3EHN0_NEMP3</name>
<feature type="repeat" description="ANK" evidence="1">
    <location>
        <begin position="321"/>
        <end position="353"/>
    </location>
</feature>
<feature type="transmembrane region" description="Helical" evidence="3">
    <location>
        <begin position="97"/>
        <end position="122"/>
    </location>
</feature>
<dbReference type="InterPro" id="IPR002110">
    <property type="entry name" value="Ankyrin_rpt"/>
</dbReference>
<evidence type="ECO:0000256" key="1">
    <source>
        <dbReference type="PROSITE-ProRule" id="PRU00023"/>
    </source>
</evidence>
<dbReference type="VEuPathDB" id="MicrosporidiaDB:NEQG_01417"/>
<dbReference type="SUPFAM" id="SSF48403">
    <property type="entry name" value="Ankyrin repeat"/>
    <property type="match status" value="1"/>
</dbReference>
<dbReference type="SMART" id="SM00248">
    <property type="entry name" value="ANK"/>
    <property type="match status" value="3"/>
</dbReference>